<gene>
    <name evidence="1" type="primary">DRS2_3</name>
    <name evidence="1" type="ORF">LTR16_011156</name>
</gene>
<keyword evidence="2" id="KW-1185">Reference proteome</keyword>
<dbReference type="EMBL" id="JAVRRA010011589">
    <property type="protein sequence ID" value="KAK5240060.1"/>
    <property type="molecule type" value="Genomic_DNA"/>
</dbReference>
<feature type="non-terminal residue" evidence="1">
    <location>
        <position position="145"/>
    </location>
</feature>
<reference evidence="1 2" key="1">
    <citation type="submission" date="2023-08" db="EMBL/GenBank/DDBJ databases">
        <title>Black Yeasts Isolated from many extreme environments.</title>
        <authorList>
            <person name="Coleine C."/>
            <person name="Stajich J.E."/>
            <person name="Selbmann L."/>
        </authorList>
    </citation>
    <scope>NUCLEOTIDE SEQUENCE [LARGE SCALE GENOMIC DNA]</scope>
    <source>
        <strain evidence="1 2">CCFEE 536</strain>
    </source>
</reference>
<feature type="non-terminal residue" evidence="1">
    <location>
        <position position="1"/>
    </location>
</feature>
<dbReference type="PANTHER" id="PTHR24092:SF150">
    <property type="entry name" value="PHOSPHOLIPID-TRANSPORTING ATPASE"/>
    <property type="match status" value="1"/>
</dbReference>
<accession>A0ABR0LSK5</accession>
<sequence>LALLASSEPEGLCYIETANLDGETNLKIKQAIPETANLVSPSDLGRLSGRVRSEQPNSSLYTYEATLTMQAGGGEKELPLAPDQLLLRGATLRNTPWIHGIVVFTGHETKLMRNATATPIKKTAVERMVNVQILILGGILIGLSI</sequence>
<comment type="caution">
    <text evidence="1">The sequence shown here is derived from an EMBL/GenBank/DDBJ whole genome shotgun (WGS) entry which is preliminary data.</text>
</comment>
<dbReference type="Proteomes" id="UP001357485">
    <property type="component" value="Unassembled WGS sequence"/>
</dbReference>
<dbReference type="InterPro" id="IPR008250">
    <property type="entry name" value="ATPase_P-typ_transduc_dom_A_sf"/>
</dbReference>
<dbReference type="PANTHER" id="PTHR24092">
    <property type="entry name" value="PROBABLE PHOSPHOLIPID-TRANSPORTING ATPASE"/>
    <property type="match status" value="1"/>
</dbReference>
<dbReference type="Gene3D" id="2.70.150.10">
    <property type="entry name" value="Calcium-transporting ATPase, cytoplasmic transduction domain A"/>
    <property type="match status" value="1"/>
</dbReference>
<organism evidence="1 2">
    <name type="scientific">Cryomyces antarcticus</name>
    <dbReference type="NCBI Taxonomy" id="329879"/>
    <lineage>
        <taxon>Eukaryota</taxon>
        <taxon>Fungi</taxon>
        <taxon>Dikarya</taxon>
        <taxon>Ascomycota</taxon>
        <taxon>Pezizomycotina</taxon>
        <taxon>Dothideomycetes</taxon>
        <taxon>Dothideomycetes incertae sedis</taxon>
        <taxon>Cryomyces</taxon>
    </lineage>
</organism>
<protein>
    <submittedName>
        <fullName evidence="1">Aminophospholipid translocase</fullName>
    </submittedName>
</protein>
<dbReference type="SUPFAM" id="SSF81653">
    <property type="entry name" value="Calcium ATPase, transduction domain A"/>
    <property type="match status" value="1"/>
</dbReference>
<evidence type="ECO:0000313" key="2">
    <source>
        <dbReference type="Proteomes" id="UP001357485"/>
    </source>
</evidence>
<name>A0ABR0LSK5_9PEZI</name>
<evidence type="ECO:0000313" key="1">
    <source>
        <dbReference type="EMBL" id="KAK5240060.1"/>
    </source>
</evidence>
<proteinExistence type="predicted"/>